<evidence type="ECO:0000313" key="2">
    <source>
        <dbReference type="Proteomes" id="UP000230233"/>
    </source>
</evidence>
<dbReference type="Pfam" id="PF13561">
    <property type="entry name" value="adh_short_C2"/>
    <property type="match status" value="1"/>
</dbReference>
<dbReference type="PRINTS" id="PR00080">
    <property type="entry name" value="SDRFAMILY"/>
</dbReference>
<reference evidence="2" key="1">
    <citation type="submission" date="2017-10" db="EMBL/GenBank/DDBJ databases">
        <title>Rapid genome shrinkage in a self-fertile nematode reveals novel sperm competition proteins.</title>
        <authorList>
            <person name="Yin D."/>
            <person name="Schwarz E.M."/>
            <person name="Thomas C.G."/>
            <person name="Felde R.L."/>
            <person name="Korf I.F."/>
            <person name="Cutter A.D."/>
            <person name="Schartner C.M."/>
            <person name="Ralston E.J."/>
            <person name="Meyer B.J."/>
            <person name="Haag E.S."/>
        </authorList>
    </citation>
    <scope>NUCLEOTIDE SEQUENCE [LARGE SCALE GENOMIC DNA]</scope>
    <source>
        <strain evidence="2">JU1422</strain>
    </source>
</reference>
<sequence length="274" mass="29333">MPGRFDGKVVIVTGSSSGIGKETALHFAREGAKVTVTGRSLERLQAVKKELLESGISETDFLIVPADVTSSTGQDELISQTLSKFGKIDILVNNAGASITDAEGKTGVSQGIDSYEKTMKLNVQSLIEMTQKARPHLAKTRGEIVNVSSIVALGHGWQSRPYYSLAKAAVDQYTRAAAIDLIEEGIRVNTVNPGFVKTLFHEAELGWTADQAQEFYDDIGSNKYAIPAGFIGRPEHIAKAIAFLADRNSSEFIVGQNLVVDGGTTLVLGIHAAK</sequence>
<dbReference type="InterPro" id="IPR036291">
    <property type="entry name" value="NAD(P)-bd_dom_sf"/>
</dbReference>
<dbReference type="PANTHER" id="PTHR44115">
    <property type="entry name" value="PROTEIN CBG09704"/>
    <property type="match status" value="1"/>
</dbReference>
<dbReference type="STRING" id="1611254.A0A2G5TDF5"/>
<keyword evidence="2" id="KW-1185">Reference proteome</keyword>
<dbReference type="AlphaFoldDB" id="A0A2G5TDF5"/>
<protein>
    <submittedName>
        <fullName evidence="1">Uncharacterized protein</fullName>
    </submittedName>
</protein>
<dbReference type="SUPFAM" id="SSF51735">
    <property type="entry name" value="NAD(P)-binding Rossmann-fold domains"/>
    <property type="match status" value="1"/>
</dbReference>
<dbReference type="PRINTS" id="PR00081">
    <property type="entry name" value="GDHRDH"/>
</dbReference>
<accession>A0A2G5TDF5</accession>
<evidence type="ECO:0000313" key="1">
    <source>
        <dbReference type="EMBL" id="PIC25203.1"/>
    </source>
</evidence>
<organism evidence="1 2">
    <name type="scientific">Caenorhabditis nigoni</name>
    <dbReference type="NCBI Taxonomy" id="1611254"/>
    <lineage>
        <taxon>Eukaryota</taxon>
        <taxon>Metazoa</taxon>
        <taxon>Ecdysozoa</taxon>
        <taxon>Nematoda</taxon>
        <taxon>Chromadorea</taxon>
        <taxon>Rhabditida</taxon>
        <taxon>Rhabditina</taxon>
        <taxon>Rhabditomorpha</taxon>
        <taxon>Rhabditoidea</taxon>
        <taxon>Rhabditidae</taxon>
        <taxon>Peloderinae</taxon>
        <taxon>Caenorhabditis</taxon>
    </lineage>
</organism>
<dbReference type="FunFam" id="3.40.50.720:FF:000084">
    <property type="entry name" value="Short-chain dehydrogenase reductase"/>
    <property type="match status" value="1"/>
</dbReference>
<dbReference type="InterPro" id="IPR002347">
    <property type="entry name" value="SDR_fam"/>
</dbReference>
<dbReference type="PANTHER" id="PTHR44115:SF7">
    <property type="entry name" value="DEHYDROGENASES, SHORT CHAIN"/>
    <property type="match status" value="1"/>
</dbReference>
<dbReference type="OrthoDB" id="47007at2759"/>
<dbReference type="EMBL" id="PDUG01000005">
    <property type="protein sequence ID" value="PIC25203.1"/>
    <property type="molecule type" value="Genomic_DNA"/>
</dbReference>
<comment type="caution">
    <text evidence="1">The sequence shown here is derived from an EMBL/GenBank/DDBJ whole genome shotgun (WGS) entry which is preliminary data.</text>
</comment>
<gene>
    <name evidence="1" type="primary">Cnig_chr_V.g18225</name>
    <name evidence="1" type="ORF">B9Z55_018225</name>
</gene>
<dbReference type="Proteomes" id="UP000230233">
    <property type="component" value="Chromosome V"/>
</dbReference>
<name>A0A2G5TDF5_9PELO</name>
<dbReference type="Gene3D" id="3.40.50.720">
    <property type="entry name" value="NAD(P)-binding Rossmann-like Domain"/>
    <property type="match status" value="1"/>
</dbReference>
<proteinExistence type="predicted"/>